<name>A0ABW6KSG0_9ACTN</name>
<reference evidence="2 3" key="1">
    <citation type="submission" date="2024-10" db="EMBL/GenBank/DDBJ databases">
        <title>The Natural Products Discovery Center: Release of the First 8490 Sequenced Strains for Exploring Actinobacteria Biosynthetic Diversity.</title>
        <authorList>
            <person name="Kalkreuter E."/>
            <person name="Kautsar S.A."/>
            <person name="Yang D."/>
            <person name="Bader C.D."/>
            <person name="Teijaro C.N."/>
            <person name="Fluegel L."/>
            <person name="Davis C.M."/>
            <person name="Simpson J.R."/>
            <person name="Lauterbach L."/>
            <person name="Steele A.D."/>
            <person name="Gui C."/>
            <person name="Meng S."/>
            <person name="Li G."/>
            <person name="Viehrig K."/>
            <person name="Ye F."/>
            <person name="Su P."/>
            <person name="Kiefer A.F."/>
            <person name="Nichols A."/>
            <person name="Cepeda A.J."/>
            <person name="Yan W."/>
            <person name="Fan B."/>
            <person name="Jiang Y."/>
            <person name="Adhikari A."/>
            <person name="Zheng C.-J."/>
            <person name="Schuster L."/>
            <person name="Cowan T.M."/>
            <person name="Smanski M.J."/>
            <person name="Chevrette M.G."/>
            <person name="De Carvalho L.P.S."/>
            <person name="Shen B."/>
        </authorList>
    </citation>
    <scope>NUCLEOTIDE SEQUENCE [LARGE SCALE GENOMIC DNA]</scope>
    <source>
        <strain evidence="2 3">NPDC007147</strain>
    </source>
</reference>
<accession>A0ABW6KSG0</accession>
<evidence type="ECO:0000313" key="2">
    <source>
        <dbReference type="EMBL" id="MFE9170834.1"/>
    </source>
</evidence>
<dbReference type="EMBL" id="JBIAFJ010000011">
    <property type="protein sequence ID" value="MFE9170834.1"/>
    <property type="molecule type" value="Genomic_DNA"/>
</dbReference>
<dbReference type="Proteomes" id="UP001601197">
    <property type="component" value="Unassembled WGS sequence"/>
</dbReference>
<sequence>METLITGEADPGSTEIAVSLVSEREALDPRHSGAGHGRRGGIRADQTSRGSTNVRSTRHAEGAVEGPVGLLGGPVELVELVDAVADPGRERAAGVPVSVKVGAVGRAGSVFLFFGGVAAGSGTFSA</sequence>
<proteinExistence type="predicted"/>
<evidence type="ECO:0000256" key="1">
    <source>
        <dbReference type="SAM" id="MobiDB-lite"/>
    </source>
</evidence>
<feature type="compositionally biased region" description="Polar residues" evidence="1">
    <location>
        <begin position="45"/>
        <end position="55"/>
    </location>
</feature>
<keyword evidence="3" id="KW-1185">Reference proteome</keyword>
<evidence type="ECO:0000313" key="3">
    <source>
        <dbReference type="Proteomes" id="UP001601197"/>
    </source>
</evidence>
<organism evidence="2 3">
    <name type="scientific">Streptomyces kebangsaanensis</name>
    <dbReference type="NCBI Taxonomy" id="864058"/>
    <lineage>
        <taxon>Bacteria</taxon>
        <taxon>Bacillati</taxon>
        <taxon>Actinomycetota</taxon>
        <taxon>Actinomycetes</taxon>
        <taxon>Kitasatosporales</taxon>
        <taxon>Streptomycetaceae</taxon>
        <taxon>Streptomyces</taxon>
    </lineage>
</organism>
<dbReference type="RefSeq" id="WP_388347337.1">
    <property type="nucleotide sequence ID" value="NZ_JBIAFJ010000011.1"/>
</dbReference>
<feature type="region of interest" description="Disordered" evidence="1">
    <location>
        <begin position="23"/>
        <end position="67"/>
    </location>
</feature>
<gene>
    <name evidence="2" type="ORF">ACFYNZ_15115</name>
</gene>
<protein>
    <submittedName>
        <fullName evidence="2">Uncharacterized protein</fullName>
    </submittedName>
</protein>
<comment type="caution">
    <text evidence="2">The sequence shown here is derived from an EMBL/GenBank/DDBJ whole genome shotgun (WGS) entry which is preliminary data.</text>
</comment>